<dbReference type="PANTHER" id="PTHR30435:SF12">
    <property type="entry name" value="FLAGELLAR BASAL BODY ROD PROTEIN FLGB"/>
    <property type="match status" value="1"/>
</dbReference>
<dbReference type="NCBIfam" id="TIGR01396">
    <property type="entry name" value="FlgB"/>
    <property type="match status" value="1"/>
</dbReference>
<keyword evidence="8" id="KW-0282">Flagellum</keyword>
<dbReference type="InterPro" id="IPR006300">
    <property type="entry name" value="FlgB"/>
</dbReference>
<evidence type="ECO:0000256" key="3">
    <source>
        <dbReference type="ARBA" id="ARBA00014376"/>
    </source>
</evidence>
<dbReference type="PIRSF" id="PIRSF002889">
    <property type="entry name" value="Rod_FlgB"/>
    <property type="match status" value="1"/>
</dbReference>
<sequence>MGGLLDQAFNPLADALRVSGYRQQLLSANIANADTPNYKAVDIPFSKTLKAIQAGDQGGLPMRTNDARQLGGSPASVGLAAFVRYQRGNQVGLDGNSVDMNREQAGFLQNSVMYQADLTFLSGEIKTLNSVISGNVI</sequence>
<dbReference type="AlphaFoldDB" id="A0A845UBD3"/>
<evidence type="ECO:0000259" key="7">
    <source>
        <dbReference type="Pfam" id="PF00460"/>
    </source>
</evidence>
<evidence type="ECO:0000256" key="6">
    <source>
        <dbReference type="PIRNR" id="PIRNR002889"/>
    </source>
</evidence>
<dbReference type="Pfam" id="PF00460">
    <property type="entry name" value="Flg_bb_rod"/>
    <property type="match status" value="1"/>
</dbReference>
<evidence type="ECO:0000256" key="1">
    <source>
        <dbReference type="ARBA" id="ARBA00004117"/>
    </source>
</evidence>
<keyword evidence="8" id="KW-0966">Cell projection</keyword>
<dbReference type="GO" id="GO:0030694">
    <property type="term" value="C:bacterial-type flagellum basal body, rod"/>
    <property type="evidence" value="ECO:0007669"/>
    <property type="project" value="InterPro"/>
</dbReference>
<name>A0A845UBD3_9PROT</name>
<comment type="subcellular location">
    <subcellularLocation>
        <location evidence="1 6">Bacterial flagellum basal body</location>
    </subcellularLocation>
</comment>
<organism evidence="8">
    <name type="scientific">Acidithiobacillus ferrianus</name>
    <dbReference type="NCBI Taxonomy" id="2678518"/>
    <lineage>
        <taxon>Bacteria</taxon>
        <taxon>Pseudomonadati</taxon>
        <taxon>Pseudomonadota</taxon>
        <taxon>Acidithiobacillia</taxon>
        <taxon>Acidithiobacillales</taxon>
        <taxon>Acidithiobacillaceae</taxon>
        <taxon>Acidithiobacillus</taxon>
    </lineage>
</organism>
<gene>
    <name evidence="8" type="primary">flgB</name>
    <name evidence="8" type="ORF">GL267_10585</name>
</gene>
<evidence type="ECO:0000256" key="2">
    <source>
        <dbReference type="ARBA" id="ARBA00009677"/>
    </source>
</evidence>
<dbReference type="EMBL" id="WNJL01000035">
    <property type="protein sequence ID" value="NDU43067.1"/>
    <property type="molecule type" value="Genomic_DNA"/>
</dbReference>
<evidence type="ECO:0000256" key="4">
    <source>
        <dbReference type="ARBA" id="ARBA00023143"/>
    </source>
</evidence>
<accession>A0A845UBD3</accession>
<feature type="domain" description="Flagellar basal body rod protein N-terminal" evidence="7">
    <location>
        <begin position="23"/>
        <end position="39"/>
    </location>
</feature>
<comment type="subunit">
    <text evidence="6">The basal body constitutes a major portion of the flagellar organelle and consists of a number of rings mounted on a central rod.</text>
</comment>
<dbReference type="InterPro" id="IPR001444">
    <property type="entry name" value="Flag_bb_rod_N"/>
</dbReference>
<comment type="caution">
    <text evidence="8">The sequence shown here is derived from an EMBL/GenBank/DDBJ whole genome shotgun (WGS) entry which is preliminary data.</text>
</comment>
<evidence type="ECO:0000256" key="5">
    <source>
        <dbReference type="ARBA" id="ARBA00024934"/>
    </source>
</evidence>
<protein>
    <recommendedName>
        <fullName evidence="3 6">Flagellar basal body rod protein FlgB</fullName>
    </recommendedName>
</protein>
<evidence type="ECO:0000313" key="8">
    <source>
        <dbReference type="EMBL" id="NDU43067.1"/>
    </source>
</evidence>
<keyword evidence="4 6" id="KW-0975">Bacterial flagellum</keyword>
<dbReference type="PANTHER" id="PTHR30435">
    <property type="entry name" value="FLAGELLAR PROTEIN"/>
    <property type="match status" value="1"/>
</dbReference>
<keyword evidence="8" id="KW-0969">Cilium</keyword>
<proteinExistence type="inferred from homology"/>
<comment type="function">
    <text evidence="5 6">Structural component of flagellum, the bacterial motility apparatus. Part of the rod structure of flagellar basal body.</text>
</comment>
<dbReference type="GO" id="GO:0071978">
    <property type="term" value="P:bacterial-type flagellum-dependent swarming motility"/>
    <property type="evidence" value="ECO:0007669"/>
    <property type="project" value="TreeGrafter"/>
</dbReference>
<dbReference type="RefSeq" id="WP_163098339.1">
    <property type="nucleotide sequence ID" value="NZ_CP127523.1"/>
</dbReference>
<comment type="similarity">
    <text evidence="2 6">Belongs to the flagella basal body rod proteins family.</text>
</comment>
<reference evidence="8" key="1">
    <citation type="submission" date="2019-11" db="EMBL/GenBank/DDBJ databases">
        <title>Acidithiobacillus ferrianus sp. nov.: a facultatively anaerobic and extremely acidophilic chemolithoautotroph.</title>
        <authorList>
            <person name="Norris P.R."/>
            <person name="Falagan C."/>
            <person name="Moya-Beltran A."/>
            <person name="Castro M."/>
            <person name="Quatrini R."/>
            <person name="Johnson D.B."/>
        </authorList>
    </citation>
    <scope>NUCLEOTIDE SEQUENCE [LARGE SCALE GENOMIC DNA]</scope>
    <source>
        <strain evidence="8">MG</strain>
    </source>
</reference>